<dbReference type="InterPro" id="IPR046530">
    <property type="entry name" value="BIM1-like_dom"/>
</dbReference>
<keyword evidence="7" id="KW-0449">Lipoprotein</keyword>
<dbReference type="GO" id="GO:0005886">
    <property type="term" value="C:plasma membrane"/>
    <property type="evidence" value="ECO:0007669"/>
    <property type="project" value="UniProtKB-SubCell"/>
</dbReference>
<evidence type="ECO:0000256" key="7">
    <source>
        <dbReference type="ARBA" id="ARBA00023288"/>
    </source>
</evidence>
<dbReference type="PANTHER" id="PTHR34992">
    <property type="entry name" value="HYPHAL ANASTAMOSIS-7 PROTEIN"/>
    <property type="match status" value="1"/>
</dbReference>
<evidence type="ECO:0000256" key="9">
    <source>
        <dbReference type="SAM" id="Phobius"/>
    </source>
</evidence>
<keyword evidence="5 9" id="KW-0472">Membrane</keyword>
<evidence type="ECO:0000256" key="3">
    <source>
        <dbReference type="ARBA" id="ARBA00022622"/>
    </source>
</evidence>
<dbReference type="PANTHER" id="PTHR34992:SF1">
    <property type="entry name" value="COPPER ACQUISITION FACTOR BIM1-LIKE DOMAIN-CONTAINING PROTEIN"/>
    <property type="match status" value="1"/>
</dbReference>
<keyword evidence="6" id="KW-0325">Glycoprotein</keyword>
<protein>
    <recommendedName>
        <fullName evidence="11">Copper acquisition factor BIM1-like domain-containing protein</fullName>
    </recommendedName>
</protein>
<reference evidence="13" key="2">
    <citation type="submission" date="2013-04" db="EMBL/GenBank/DDBJ databases">
        <title>Genomic mechanisms accounting for the adaptation to parasitism in nematode-trapping fungi.</title>
        <authorList>
            <person name="Ahren D.G."/>
        </authorList>
    </citation>
    <scope>NUCLEOTIDE SEQUENCE [LARGE SCALE GENOMIC DNA]</scope>
    <source>
        <strain evidence="13">CBS 200.50</strain>
    </source>
</reference>
<dbReference type="InterPro" id="IPR046936">
    <property type="entry name" value="BIM1-like"/>
</dbReference>
<evidence type="ECO:0000256" key="8">
    <source>
        <dbReference type="SAM" id="MobiDB-lite"/>
    </source>
</evidence>
<accession>S8A8S2</accession>
<keyword evidence="3" id="KW-0336">GPI-anchor</keyword>
<feature type="transmembrane region" description="Helical" evidence="9">
    <location>
        <begin position="309"/>
        <end position="330"/>
    </location>
</feature>
<keyword evidence="13" id="KW-1185">Reference proteome</keyword>
<evidence type="ECO:0000256" key="4">
    <source>
        <dbReference type="ARBA" id="ARBA00022729"/>
    </source>
</evidence>
<dbReference type="CDD" id="cd21176">
    <property type="entry name" value="LPMO_auxiliary-like"/>
    <property type="match status" value="1"/>
</dbReference>
<evidence type="ECO:0000256" key="6">
    <source>
        <dbReference type="ARBA" id="ARBA00023180"/>
    </source>
</evidence>
<reference evidence="12 13" key="1">
    <citation type="journal article" date="2013" name="PLoS Genet.">
        <title>Genomic mechanisms accounting for the adaptation to parasitism in nematode-trapping fungi.</title>
        <authorList>
            <person name="Meerupati T."/>
            <person name="Andersson K.M."/>
            <person name="Friman E."/>
            <person name="Kumar D."/>
            <person name="Tunlid A."/>
            <person name="Ahren D."/>
        </authorList>
    </citation>
    <scope>NUCLEOTIDE SEQUENCE [LARGE SCALE GENOMIC DNA]</scope>
    <source>
        <strain evidence="12 13">CBS 200.50</strain>
    </source>
</reference>
<comment type="caution">
    <text evidence="12">The sequence shown here is derived from an EMBL/GenBank/DDBJ whole genome shotgun (WGS) entry which is preliminary data.</text>
</comment>
<feature type="transmembrane region" description="Helical" evidence="9">
    <location>
        <begin position="350"/>
        <end position="371"/>
    </location>
</feature>
<keyword evidence="9" id="KW-1133">Transmembrane helix</keyword>
<dbReference type="HOGENOM" id="CLU_051521_0_0_1"/>
<evidence type="ECO:0000256" key="10">
    <source>
        <dbReference type="SAM" id="SignalP"/>
    </source>
</evidence>
<comment type="subcellular location">
    <subcellularLocation>
        <location evidence="1">Cell membrane</location>
        <topology evidence="1">Lipid-anchor</topology>
        <topology evidence="1">GPI-anchor</topology>
    </subcellularLocation>
</comment>
<keyword evidence="2" id="KW-1003">Cell membrane</keyword>
<feature type="compositionally biased region" description="Polar residues" evidence="8">
    <location>
        <begin position="205"/>
        <end position="217"/>
    </location>
</feature>
<dbReference type="Proteomes" id="UP000015100">
    <property type="component" value="Unassembled WGS sequence"/>
</dbReference>
<feature type="compositionally biased region" description="Low complexity" evidence="8">
    <location>
        <begin position="153"/>
        <end position="203"/>
    </location>
</feature>
<evidence type="ECO:0000256" key="1">
    <source>
        <dbReference type="ARBA" id="ARBA00004609"/>
    </source>
</evidence>
<dbReference type="EMBL" id="AQGS01000635">
    <property type="protein sequence ID" value="EPS37516.1"/>
    <property type="molecule type" value="Genomic_DNA"/>
</dbReference>
<keyword evidence="9" id="KW-0812">Transmembrane</keyword>
<organism evidence="12 13">
    <name type="scientific">Dactylellina haptotyla (strain CBS 200.50)</name>
    <name type="common">Nematode-trapping fungus</name>
    <name type="synonym">Monacrosporium haptotylum</name>
    <dbReference type="NCBI Taxonomy" id="1284197"/>
    <lineage>
        <taxon>Eukaryota</taxon>
        <taxon>Fungi</taxon>
        <taxon>Dikarya</taxon>
        <taxon>Ascomycota</taxon>
        <taxon>Pezizomycotina</taxon>
        <taxon>Orbiliomycetes</taxon>
        <taxon>Orbiliales</taxon>
        <taxon>Orbiliaceae</taxon>
        <taxon>Dactylellina</taxon>
    </lineage>
</organism>
<keyword evidence="4 10" id="KW-0732">Signal</keyword>
<gene>
    <name evidence="12" type="ORF">H072_8798</name>
</gene>
<feature type="region of interest" description="Disordered" evidence="8">
    <location>
        <begin position="143"/>
        <end position="252"/>
    </location>
</feature>
<dbReference type="AlphaFoldDB" id="S8A8S2"/>
<dbReference type="Pfam" id="PF20238">
    <property type="entry name" value="BIM1-like_dom"/>
    <property type="match status" value="1"/>
</dbReference>
<dbReference type="GO" id="GO:0098552">
    <property type="term" value="C:side of membrane"/>
    <property type="evidence" value="ECO:0007669"/>
    <property type="project" value="UniProtKB-KW"/>
</dbReference>
<evidence type="ECO:0000256" key="2">
    <source>
        <dbReference type="ARBA" id="ARBA00022475"/>
    </source>
</evidence>
<feature type="compositionally biased region" description="Low complexity" evidence="8">
    <location>
        <begin position="218"/>
        <end position="229"/>
    </location>
</feature>
<proteinExistence type="predicted"/>
<feature type="chain" id="PRO_5004560294" description="Copper acquisition factor BIM1-like domain-containing protein" evidence="10">
    <location>
        <begin position="18"/>
        <end position="435"/>
    </location>
</feature>
<evidence type="ECO:0000256" key="5">
    <source>
        <dbReference type="ARBA" id="ARBA00023136"/>
    </source>
</evidence>
<evidence type="ECO:0000313" key="12">
    <source>
        <dbReference type="EMBL" id="EPS37516.1"/>
    </source>
</evidence>
<sequence>MLSKIVYALPLFSLVSGHFFLQSPPSIGFDDEKLIESPCGGFSPTDRSGGVTNWPVAGYPFSVITTHLNVVWTFKAALLSDPTNFVDIYPNVHQTGVSEFCLPALPGIEAWVGQDAVFQAIQQAPDGFLHQCSAIKFVTGGPASPGSSCSNSTTVTATTVAGTGPKPPSTQGSSSSSTSTTTPIRSSTTSAVQTTSAVVTVPTEAPSSASSDGSGQQTTAESSLASTSSDLPIEQSTGLPDTTPGSYSTALPTYGGSPTLTANVSTSAPTLPAYTGAASDGKGISFVAVLFGLVAWTFRLALAAGSLIFNRIAFATTFATIATAGALAFPGLTATPALTTAATFAPLSRLAPTAGLLVFAGAPFASAAALLEDNPALAVAARSRLTVALGTTARITPAAAGCFSLGAGTFAASPAITTAACSTGSRFFILARRVV</sequence>
<dbReference type="OrthoDB" id="2146436at2759"/>
<dbReference type="OMA" id="WTFKAAL"/>
<feature type="transmembrane region" description="Helical" evidence="9">
    <location>
        <begin position="283"/>
        <end position="302"/>
    </location>
</feature>
<dbReference type="eggNOG" id="ENOG502S92W">
    <property type="taxonomic scope" value="Eukaryota"/>
</dbReference>
<name>S8A8S2_DACHA</name>
<feature type="domain" description="Copper acquisition factor BIM1-like" evidence="11">
    <location>
        <begin position="16"/>
        <end position="153"/>
    </location>
</feature>
<evidence type="ECO:0000313" key="13">
    <source>
        <dbReference type="Proteomes" id="UP000015100"/>
    </source>
</evidence>
<feature type="compositionally biased region" description="Polar residues" evidence="8">
    <location>
        <begin position="234"/>
        <end position="252"/>
    </location>
</feature>
<evidence type="ECO:0000259" key="11">
    <source>
        <dbReference type="Pfam" id="PF20238"/>
    </source>
</evidence>
<feature type="signal peptide" evidence="10">
    <location>
        <begin position="1"/>
        <end position="17"/>
    </location>
</feature>